<keyword evidence="1" id="KW-0812">Transmembrane</keyword>
<name>F1TD89_9FIRM</name>
<dbReference type="STRING" id="588581.Cpap_1718"/>
<keyword evidence="3" id="KW-1185">Reference proteome</keyword>
<dbReference type="Proteomes" id="UP000003860">
    <property type="component" value="Unassembled WGS sequence"/>
</dbReference>
<gene>
    <name evidence="2" type="ORF">Cpap_1718</name>
</gene>
<dbReference type="RefSeq" id="WP_004619393.1">
    <property type="nucleotide sequence ID" value="NZ_ACXX02000007.1"/>
</dbReference>
<keyword evidence="1" id="KW-0472">Membrane</keyword>
<dbReference type="EMBL" id="ACXX02000007">
    <property type="protein sequence ID" value="EGD47527.1"/>
    <property type="molecule type" value="Genomic_DNA"/>
</dbReference>
<accession>F1TD89</accession>
<dbReference type="AlphaFoldDB" id="F1TD89"/>
<feature type="transmembrane region" description="Helical" evidence="1">
    <location>
        <begin position="12"/>
        <end position="34"/>
    </location>
</feature>
<keyword evidence="1" id="KW-1133">Transmembrane helix</keyword>
<proteinExistence type="predicted"/>
<reference evidence="2" key="2">
    <citation type="submission" date="2011-01" db="EMBL/GenBank/DDBJ databases">
        <title>The Non-contiguous Finished genome of Clostridium papyrosolvens.</title>
        <authorList>
            <person name="Lucas S."/>
            <person name="Copeland A."/>
            <person name="Lapidus A."/>
            <person name="Cheng J.-F."/>
            <person name="Goodwin L."/>
            <person name="Pitluck S."/>
            <person name="Misra M."/>
            <person name="Chertkov O."/>
            <person name="Detter J.C."/>
            <person name="Han C."/>
            <person name="Tapia R."/>
            <person name="Land M."/>
            <person name="Hauser L."/>
            <person name="Kyrpides N."/>
            <person name="Ivanova N."/>
            <person name="Pagani I."/>
            <person name="Mouttaki H."/>
            <person name="He Z."/>
            <person name="Zhou J."/>
            <person name="Hemme C.L."/>
            <person name="Woyke T."/>
        </authorList>
    </citation>
    <scope>NUCLEOTIDE SEQUENCE [LARGE SCALE GENOMIC DNA]</scope>
    <source>
        <strain evidence="2">DSM 2782</strain>
    </source>
</reference>
<comment type="caution">
    <text evidence="2">The sequence shown here is derived from an EMBL/GenBank/DDBJ whole genome shotgun (WGS) entry which is preliminary data.</text>
</comment>
<sequence length="283" mass="32728">MLSVGKLSVKRNRIICISLILLLVLATVTTVFIMTKKTDKASKYVFGEQALKINGKIVETSVFLDEKNIFFERNKGNSALMQKTDEDVNDLILEEVIKKVLADDYFYNDSGYKATQKEVDDYYNKYVKPSLEGAGGEGSSISQGLDYKSEAEYKKDVELYILKLKSVPAIAKEYGISLDENEFNTKYAEYTKQYKDKPKSIHPKDEYKEMMLVREFSVSDKLNTWLDKLRSKAKIEILEPSLKAYRLYKNGEYSKAADEYKKAYKKYNLSIYKDKEKECRSKD</sequence>
<dbReference type="OrthoDB" id="1738394at2"/>
<protein>
    <submittedName>
        <fullName evidence="2">Uncharacterized protein</fullName>
    </submittedName>
</protein>
<dbReference type="eggNOG" id="ENOG5033QP4">
    <property type="taxonomic scope" value="Bacteria"/>
</dbReference>
<evidence type="ECO:0000313" key="3">
    <source>
        <dbReference type="Proteomes" id="UP000003860"/>
    </source>
</evidence>
<evidence type="ECO:0000256" key="1">
    <source>
        <dbReference type="SAM" id="Phobius"/>
    </source>
</evidence>
<evidence type="ECO:0000313" key="2">
    <source>
        <dbReference type="EMBL" id="EGD47527.1"/>
    </source>
</evidence>
<organism evidence="2 3">
    <name type="scientific">Ruminiclostridium papyrosolvens DSM 2782</name>
    <dbReference type="NCBI Taxonomy" id="588581"/>
    <lineage>
        <taxon>Bacteria</taxon>
        <taxon>Bacillati</taxon>
        <taxon>Bacillota</taxon>
        <taxon>Clostridia</taxon>
        <taxon>Eubacteriales</taxon>
        <taxon>Oscillospiraceae</taxon>
        <taxon>Ruminiclostridium</taxon>
    </lineage>
</organism>
<reference evidence="2" key="1">
    <citation type="submission" date="2009-07" db="EMBL/GenBank/DDBJ databases">
        <authorList>
            <consortium name="US DOE Joint Genome Institute (JGI-PGF)"/>
            <person name="Lucas S."/>
            <person name="Copeland A."/>
            <person name="Lapidus A."/>
            <person name="Glavina del Rio T."/>
            <person name="Tice H."/>
            <person name="Bruce D."/>
            <person name="Goodwin L."/>
            <person name="Pitluck S."/>
            <person name="Larimer F."/>
            <person name="Land M.L."/>
            <person name="Mouttaki H."/>
            <person name="He Z."/>
            <person name="Zhou J."/>
            <person name="Hemme C.L."/>
        </authorList>
    </citation>
    <scope>NUCLEOTIDE SEQUENCE</scope>
    <source>
        <strain evidence="2">DSM 2782</strain>
    </source>
</reference>